<dbReference type="AlphaFoldDB" id="A0A0L6UYM5"/>
<accession>A0A0L6UYM5</accession>
<protein>
    <recommendedName>
        <fullName evidence="3">GAG-pre-integrase domain-containing protein</fullName>
    </recommendedName>
</protein>
<evidence type="ECO:0000313" key="1">
    <source>
        <dbReference type="EMBL" id="KNZ52965.1"/>
    </source>
</evidence>
<dbReference type="Proteomes" id="UP000037035">
    <property type="component" value="Unassembled WGS sequence"/>
</dbReference>
<sequence>MFKKSFDITKSNGDSVMVEVDNKFRIQGSIKNNLLELVNCSFLVIKSPYSCYHSSPIKPSWHNRLGHPNPVYQKALVPERQHKS</sequence>
<organism evidence="1 2">
    <name type="scientific">Puccinia sorghi</name>
    <dbReference type="NCBI Taxonomy" id="27349"/>
    <lineage>
        <taxon>Eukaryota</taxon>
        <taxon>Fungi</taxon>
        <taxon>Dikarya</taxon>
        <taxon>Basidiomycota</taxon>
        <taxon>Pucciniomycotina</taxon>
        <taxon>Pucciniomycetes</taxon>
        <taxon>Pucciniales</taxon>
        <taxon>Pucciniaceae</taxon>
        <taxon>Puccinia</taxon>
    </lineage>
</organism>
<name>A0A0L6UYM5_9BASI</name>
<dbReference type="OrthoDB" id="2506005at2759"/>
<comment type="caution">
    <text evidence="1">The sequence shown here is derived from an EMBL/GenBank/DDBJ whole genome shotgun (WGS) entry which is preliminary data.</text>
</comment>
<evidence type="ECO:0000313" key="2">
    <source>
        <dbReference type="Proteomes" id="UP000037035"/>
    </source>
</evidence>
<dbReference type="VEuPathDB" id="FungiDB:VP01_3383g4"/>
<reference evidence="1 2" key="1">
    <citation type="submission" date="2015-08" db="EMBL/GenBank/DDBJ databases">
        <title>Next Generation Sequencing and Analysis of the Genome of Puccinia sorghi L Schw, the Causal Agent of Maize Common Rust.</title>
        <authorList>
            <person name="Rochi L."/>
            <person name="Burguener G."/>
            <person name="Darino M."/>
            <person name="Turjanski A."/>
            <person name="Kreff E."/>
            <person name="Dieguez M.J."/>
            <person name="Sacco F."/>
        </authorList>
    </citation>
    <scope>NUCLEOTIDE SEQUENCE [LARGE SCALE GENOMIC DNA]</scope>
    <source>
        <strain evidence="1 2">RO10H11247</strain>
    </source>
</reference>
<gene>
    <name evidence="1" type="ORF">VP01_3383g4</name>
</gene>
<keyword evidence="2" id="KW-1185">Reference proteome</keyword>
<evidence type="ECO:0008006" key="3">
    <source>
        <dbReference type="Google" id="ProtNLM"/>
    </source>
</evidence>
<proteinExistence type="predicted"/>
<dbReference type="EMBL" id="LAVV01008372">
    <property type="protein sequence ID" value="KNZ52965.1"/>
    <property type="molecule type" value="Genomic_DNA"/>
</dbReference>